<dbReference type="InterPro" id="IPR006938">
    <property type="entry name" value="DUF624"/>
</dbReference>
<sequence>MKKTKKSVISSLFNLDSKWLRCSATVFDYMCLNVLFCLTCLPFLTIGVAKMSLYATLVNDHSGQSEHLLADYVSFFKHYLQRGFLLGNLETALIGVILLDLYLVWHQTALVFQVFKVLCLASLFLLLMVSCYLYPLATKSQEPVIKLLKKSFILLSLHFPWSFAFLASLGIMMFILKQSLLVFLVGLSLFLIIGISGMTYLYMCVMERILK</sequence>
<dbReference type="GeneID" id="35765587"/>
<reference evidence="2 4" key="1">
    <citation type="journal article" date="2014" name="Genome Announc.">
        <title>Complete Genome Sequence of a Virulent Strain, Streptococcus iniae ISET0901, Isolated from Diseased Tilapia.</title>
        <authorList>
            <person name="Pridgeon J.W."/>
            <person name="Zhang D."/>
            <person name="Zhang L."/>
        </authorList>
    </citation>
    <scope>NUCLEOTIDE SEQUENCE [LARGE SCALE GENOMIC DNA]</scope>
    <source>
        <strain evidence="2 4">ISET0901</strain>
    </source>
</reference>
<dbReference type="Pfam" id="PF04854">
    <property type="entry name" value="DUF624"/>
    <property type="match status" value="1"/>
</dbReference>
<dbReference type="Proteomes" id="UP000025245">
    <property type="component" value="Chromosome"/>
</dbReference>
<feature type="transmembrane region" description="Helical" evidence="1">
    <location>
        <begin position="26"/>
        <end position="49"/>
    </location>
</feature>
<evidence type="ECO:0000256" key="1">
    <source>
        <dbReference type="SAM" id="Phobius"/>
    </source>
</evidence>
<name>A0A3L8GF85_STRIN</name>
<evidence type="ECO:0000313" key="5">
    <source>
        <dbReference type="Proteomes" id="UP000269148"/>
    </source>
</evidence>
<dbReference type="EMBL" id="CP007586">
    <property type="protein sequence ID" value="AHY16601.1"/>
    <property type="molecule type" value="Genomic_DNA"/>
</dbReference>
<evidence type="ECO:0000313" key="3">
    <source>
        <dbReference type="EMBL" id="RLU55048.1"/>
    </source>
</evidence>
<keyword evidence="1" id="KW-0472">Membrane</keyword>
<dbReference type="EMBL" id="QLQD01000079">
    <property type="protein sequence ID" value="RLU55048.1"/>
    <property type="molecule type" value="Genomic_DNA"/>
</dbReference>
<dbReference type="AlphaFoldDB" id="A0A3L8GF85"/>
<feature type="transmembrane region" description="Helical" evidence="1">
    <location>
        <begin position="155"/>
        <end position="175"/>
    </location>
</feature>
<dbReference type="STRING" id="1346.BMF34_09150"/>
<dbReference type="KEGG" id="siz:SI82_09140"/>
<gene>
    <name evidence="3" type="ORF">DIY07_09245</name>
    <name evidence="2" type="ORF">DQ08_09170</name>
</gene>
<keyword evidence="4" id="KW-1185">Reference proteome</keyword>
<dbReference type="KEGG" id="siq:DQ08_09170"/>
<dbReference type="KEGG" id="sio:DW64_09150"/>
<dbReference type="RefSeq" id="WP_003102276.1">
    <property type="nucleotide sequence ID" value="NZ_CP010783.1"/>
</dbReference>
<dbReference type="Proteomes" id="UP000269148">
    <property type="component" value="Unassembled WGS sequence"/>
</dbReference>
<dbReference type="OrthoDB" id="9814991at2"/>
<organism evidence="3 5">
    <name type="scientific">Streptococcus iniae</name>
    <name type="common">Streptococcus shiloi</name>
    <dbReference type="NCBI Taxonomy" id="1346"/>
    <lineage>
        <taxon>Bacteria</taxon>
        <taxon>Bacillati</taxon>
        <taxon>Bacillota</taxon>
        <taxon>Bacilli</taxon>
        <taxon>Lactobacillales</taxon>
        <taxon>Streptococcaceae</taxon>
        <taxon>Streptococcus</taxon>
    </lineage>
</organism>
<protein>
    <submittedName>
        <fullName evidence="3">DUF624 domain-containing protein</fullName>
    </submittedName>
    <submittedName>
        <fullName evidence="2">Membrane protein</fullName>
    </submittedName>
</protein>
<keyword evidence="1" id="KW-1133">Transmembrane helix</keyword>
<accession>A0A3L8GF85</accession>
<feature type="transmembrane region" description="Helical" evidence="1">
    <location>
        <begin position="84"/>
        <end position="105"/>
    </location>
</feature>
<proteinExistence type="predicted"/>
<feature type="transmembrane region" description="Helical" evidence="1">
    <location>
        <begin position="111"/>
        <end position="134"/>
    </location>
</feature>
<feature type="transmembrane region" description="Helical" evidence="1">
    <location>
        <begin position="181"/>
        <end position="203"/>
    </location>
</feature>
<keyword evidence="1" id="KW-0812">Transmembrane</keyword>
<reference evidence="3 5" key="2">
    <citation type="submission" date="2018-06" db="EMBL/GenBank/DDBJ databases">
        <title>Mutators as drivers of adaptation in pathogenic bacteria and a risk factor for host jumps and vaccine escape.</title>
        <authorList>
            <person name="Barnes A.C."/>
            <person name="Silayeva O."/>
        </authorList>
    </citation>
    <scope>NUCLEOTIDE SEQUENCE [LARGE SCALE GENOMIC DNA]</scope>
    <source>
        <strain evidence="3 5">QMA0445</strain>
    </source>
</reference>
<evidence type="ECO:0000313" key="4">
    <source>
        <dbReference type="Proteomes" id="UP000025245"/>
    </source>
</evidence>
<evidence type="ECO:0000313" key="2">
    <source>
        <dbReference type="EMBL" id="AHY16601.1"/>
    </source>
</evidence>